<keyword evidence="1" id="KW-0472">Membrane</keyword>
<sequence length="175" mass="19678">MFASFLVPLLAFLATVLSIRGETWNSAESGIRKVTGVGWLAFGVAAIALITGIWTAKEQYRKEMYGKYIAYYDFIDPLLNLENLMQAGDFSEDTLQSSGFIQYCREVSELYKHWNTRVPGEVMTTIGSLGRCEIFEEPMDDVGYVVTLSWVNDQLCQIMQAAEVSGKCDKRVNVD</sequence>
<gene>
    <name evidence="2" type="ORF">PPEP_a0715</name>
</gene>
<proteinExistence type="predicted"/>
<reference evidence="2 3" key="1">
    <citation type="submission" date="2015-06" db="EMBL/GenBank/DDBJ databases">
        <title>Genome sequence of Pseudoalteromonas peptidolytica.</title>
        <authorList>
            <person name="Xie B.-B."/>
            <person name="Rong J.-C."/>
            <person name="Qin Q.-L."/>
            <person name="Zhang Y.-Z."/>
        </authorList>
    </citation>
    <scope>NUCLEOTIDE SEQUENCE [LARGE SCALE GENOMIC DNA]</scope>
    <source>
        <strain evidence="2 3">F12-50-A1</strain>
    </source>
</reference>
<evidence type="ECO:0000256" key="1">
    <source>
        <dbReference type="SAM" id="Phobius"/>
    </source>
</evidence>
<dbReference type="RefSeq" id="WP_147388847.1">
    <property type="nucleotide sequence ID" value="NZ_AQHF01000020.1"/>
</dbReference>
<organism evidence="2 3">
    <name type="scientific">Pseudoalteromonas peptidolytica F12-50-A1</name>
    <dbReference type="NCBI Taxonomy" id="1315280"/>
    <lineage>
        <taxon>Bacteria</taxon>
        <taxon>Pseudomonadati</taxon>
        <taxon>Pseudomonadota</taxon>
        <taxon>Gammaproteobacteria</taxon>
        <taxon>Alteromonadales</taxon>
        <taxon>Pseudoalteromonadaceae</taxon>
        <taxon>Pseudoalteromonas</taxon>
    </lineage>
</organism>
<accession>A0A8I0MV62</accession>
<dbReference type="EMBL" id="AQHF01000020">
    <property type="protein sequence ID" value="MBE0345764.1"/>
    <property type="molecule type" value="Genomic_DNA"/>
</dbReference>
<keyword evidence="1" id="KW-0812">Transmembrane</keyword>
<protein>
    <submittedName>
        <fullName evidence="2">Uncharacterized protein</fullName>
    </submittedName>
</protein>
<comment type="caution">
    <text evidence="2">The sequence shown here is derived from an EMBL/GenBank/DDBJ whole genome shotgun (WGS) entry which is preliminary data.</text>
</comment>
<name>A0A8I0MV62_9GAMM</name>
<feature type="transmembrane region" description="Helical" evidence="1">
    <location>
        <begin position="34"/>
        <end position="56"/>
    </location>
</feature>
<evidence type="ECO:0000313" key="2">
    <source>
        <dbReference type="EMBL" id="MBE0345764.1"/>
    </source>
</evidence>
<dbReference type="AlphaFoldDB" id="A0A8I0MV62"/>
<keyword evidence="3" id="KW-1185">Reference proteome</keyword>
<keyword evidence="1" id="KW-1133">Transmembrane helix</keyword>
<dbReference type="Proteomes" id="UP000660708">
    <property type="component" value="Unassembled WGS sequence"/>
</dbReference>
<evidence type="ECO:0000313" key="3">
    <source>
        <dbReference type="Proteomes" id="UP000660708"/>
    </source>
</evidence>